<sequence length="311" mass="31082">MTHQPVALTADLGGTKTALGIVSSTGDVLHRDKIPTQAQAGGTTLAEHTASALADLADLARSRGYQPVGIGIGSAGVIGKEGQVITAANLIRDWSGTPLAAIVTDRTGLPAYAVNDVHAHALGEAWQGATSTAETSLMVAFGTGVGGSYISGGTQMRGAHSLAGHVGHFSSPWAVGITCTCGGAGHVEAVASGTGIVASYHRLGGESPAANLFDLEHLAETGDPIACDSIALGARAAGIALGDLATILDPHLIVVSGGVVNLGKRWWDDMAAAYLSSALGQAAETTIVRAALGSDAPLLGAATLIPDFATR</sequence>
<comment type="similarity">
    <text evidence="1">Belongs to the ROK (NagC/XylR) family.</text>
</comment>
<dbReference type="PANTHER" id="PTHR18964:SF149">
    <property type="entry name" value="BIFUNCTIONAL UDP-N-ACETYLGLUCOSAMINE 2-EPIMERASE_N-ACETYLMANNOSAMINE KINASE"/>
    <property type="match status" value="1"/>
</dbReference>
<comment type="caution">
    <text evidence="2">The sequence shown here is derived from an EMBL/GenBank/DDBJ whole genome shotgun (WGS) entry which is preliminary data.</text>
</comment>
<accession>A0A1Y1RNU0</accession>
<evidence type="ECO:0000256" key="1">
    <source>
        <dbReference type="ARBA" id="ARBA00006479"/>
    </source>
</evidence>
<dbReference type="Pfam" id="PF00480">
    <property type="entry name" value="ROK"/>
    <property type="match status" value="1"/>
</dbReference>
<keyword evidence="3" id="KW-1185">Reference proteome</keyword>
<dbReference type="EMBL" id="LXWF01000040">
    <property type="protein sequence ID" value="ORC16516.1"/>
    <property type="molecule type" value="Genomic_DNA"/>
</dbReference>
<evidence type="ECO:0000313" key="3">
    <source>
        <dbReference type="Proteomes" id="UP000192359"/>
    </source>
</evidence>
<evidence type="ECO:0000313" key="2">
    <source>
        <dbReference type="EMBL" id="ORC16516.1"/>
    </source>
</evidence>
<proteinExistence type="inferred from homology"/>
<dbReference type="Gene3D" id="3.30.420.40">
    <property type="match status" value="2"/>
</dbReference>
<dbReference type="OrthoDB" id="8772678at2"/>
<gene>
    <name evidence="2" type="ORF">A7979_04160</name>
</gene>
<reference evidence="2 3" key="1">
    <citation type="submission" date="2016-05" db="EMBL/GenBank/DDBJ databases">
        <title>Draft genome sequence of a porcine commensal Rothia nasimurium.</title>
        <authorList>
            <person name="Gaiser R.A."/>
            <person name="Van Baarlen P."/>
            <person name="Wells J.M."/>
        </authorList>
    </citation>
    <scope>NUCLEOTIDE SEQUENCE [LARGE SCALE GENOMIC DNA]</scope>
    <source>
        <strain evidence="2 3">PT-32</strain>
    </source>
</reference>
<evidence type="ECO:0008006" key="4">
    <source>
        <dbReference type="Google" id="ProtNLM"/>
    </source>
</evidence>
<dbReference type="InterPro" id="IPR000600">
    <property type="entry name" value="ROK"/>
</dbReference>
<dbReference type="PANTHER" id="PTHR18964">
    <property type="entry name" value="ROK (REPRESSOR, ORF, KINASE) FAMILY"/>
    <property type="match status" value="1"/>
</dbReference>
<dbReference type="InterPro" id="IPR043129">
    <property type="entry name" value="ATPase_NBD"/>
</dbReference>
<dbReference type="SUPFAM" id="SSF53067">
    <property type="entry name" value="Actin-like ATPase domain"/>
    <property type="match status" value="1"/>
</dbReference>
<name>A0A1Y1RNU0_9MICC</name>
<organism evidence="2 3">
    <name type="scientific">Rothia nasimurium</name>
    <dbReference type="NCBI Taxonomy" id="85336"/>
    <lineage>
        <taxon>Bacteria</taxon>
        <taxon>Bacillati</taxon>
        <taxon>Actinomycetota</taxon>
        <taxon>Actinomycetes</taxon>
        <taxon>Micrococcales</taxon>
        <taxon>Micrococcaceae</taxon>
        <taxon>Rothia</taxon>
    </lineage>
</organism>
<dbReference type="AlphaFoldDB" id="A0A1Y1RNU0"/>
<protein>
    <recommendedName>
        <fullName evidence="4">ROK family protein</fullName>
    </recommendedName>
</protein>
<dbReference type="RefSeq" id="WP_083092091.1">
    <property type="nucleotide sequence ID" value="NZ_LXWF01000040.1"/>
</dbReference>
<dbReference type="Proteomes" id="UP000192359">
    <property type="component" value="Unassembled WGS sequence"/>
</dbReference>